<dbReference type="InParanoid" id="A0A1E7F3G2"/>
<protein>
    <recommendedName>
        <fullName evidence="2">NAD(P)-binding domain-containing protein</fullName>
    </recommendedName>
</protein>
<dbReference type="Proteomes" id="UP000095751">
    <property type="component" value="Unassembled WGS sequence"/>
</dbReference>
<organism evidence="3 4">
    <name type="scientific">Fragilariopsis cylindrus CCMP1102</name>
    <dbReference type="NCBI Taxonomy" id="635003"/>
    <lineage>
        <taxon>Eukaryota</taxon>
        <taxon>Sar</taxon>
        <taxon>Stramenopiles</taxon>
        <taxon>Ochrophyta</taxon>
        <taxon>Bacillariophyta</taxon>
        <taxon>Bacillariophyceae</taxon>
        <taxon>Bacillariophycidae</taxon>
        <taxon>Bacillariales</taxon>
        <taxon>Bacillariaceae</taxon>
        <taxon>Fragilariopsis</taxon>
    </lineage>
</organism>
<keyword evidence="1" id="KW-0812">Transmembrane</keyword>
<reference evidence="3 4" key="1">
    <citation type="submission" date="2016-09" db="EMBL/GenBank/DDBJ databases">
        <title>Extensive genetic diversity and differential bi-allelic expression allows diatom success in the polar Southern Ocean.</title>
        <authorList>
            <consortium name="DOE Joint Genome Institute"/>
            <person name="Mock T."/>
            <person name="Otillar R.P."/>
            <person name="Strauss J."/>
            <person name="Dupont C."/>
            <person name="Frickenhaus S."/>
            <person name="Maumus F."/>
            <person name="Mcmullan M."/>
            <person name="Sanges R."/>
            <person name="Schmutz J."/>
            <person name="Toseland A."/>
            <person name="Valas R."/>
            <person name="Veluchamy A."/>
            <person name="Ward B.J."/>
            <person name="Allen A."/>
            <person name="Barry K."/>
            <person name="Falciatore A."/>
            <person name="Ferrante M."/>
            <person name="Fortunato A.E."/>
            <person name="Gloeckner G."/>
            <person name="Gruber A."/>
            <person name="Hipkin R."/>
            <person name="Janech M."/>
            <person name="Kroth P."/>
            <person name="Leese F."/>
            <person name="Lindquist E."/>
            <person name="Lyon B.R."/>
            <person name="Martin J."/>
            <person name="Mayer C."/>
            <person name="Parker M."/>
            <person name="Quesneville H."/>
            <person name="Raymond J."/>
            <person name="Uhlig C."/>
            <person name="Valentin K.U."/>
            <person name="Worden A.Z."/>
            <person name="Armbrust E.V."/>
            <person name="Bowler C."/>
            <person name="Green B."/>
            <person name="Moulton V."/>
            <person name="Van Oosterhout C."/>
            <person name="Grigoriev I."/>
        </authorList>
    </citation>
    <scope>NUCLEOTIDE SEQUENCE [LARGE SCALE GENOMIC DNA]</scope>
    <source>
        <strain evidence="3 4">CCMP1102</strain>
    </source>
</reference>
<gene>
    <name evidence="3" type="ORF">FRACYDRAFT_270451</name>
</gene>
<dbReference type="InterPro" id="IPR036291">
    <property type="entry name" value="NAD(P)-bd_dom_sf"/>
</dbReference>
<dbReference type="EMBL" id="KV784364">
    <property type="protein sequence ID" value="OEU12721.1"/>
    <property type="molecule type" value="Genomic_DNA"/>
</dbReference>
<evidence type="ECO:0000259" key="2">
    <source>
        <dbReference type="Pfam" id="PF13460"/>
    </source>
</evidence>
<dbReference type="PANTHER" id="PTHR15020:SF11">
    <property type="entry name" value="OS06G0360300 PROTEIN"/>
    <property type="match status" value="1"/>
</dbReference>
<accession>A0A1E7F3G2</accession>
<dbReference type="KEGG" id="fcy:FRACYDRAFT_270451"/>
<dbReference type="OrthoDB" id="419598at2759"/>
<dbReference type="PANTHER" id="PTHR15020">
    <property type="entry name" value="FLAVIN REDUCTASE-RELATED"/>
    <property type="match status" value="1"/>
</dbReference>
<dbReference type="InterPro" id="IPR016040">
    <property type="entry name" value="NAD(P)-bd_dom"/>
</dbReference>
<evidence type="ECO:0000313" key="3">
    <source>
        <dbReference type="EMBL" id="OEU12721.1"/>
    </source>
</evidence>
<feature type="transmembrane region" description="Helical" evidence="1">
    <location>
        <begin position="36"/>
        <end position="56"/>
    </location>
</feature>
<keyword evidence="4" id="KW-1185">Reference proteome</keyword>
<dbReference type="Gene3D" id="3.40.50.720">
    <property type="entry name" value="NAD(P)-binding Rossmann-like Domain"/>
    <property type="match status" value="1"/>
</dbReference>
<keyword evidence="1" id="KW-1133">Transmembrane helix</keyword>
<evidence type="ECO:0000256" key="1">
    <source>
        <dbReference type="SAM" id="Phobius"/>
    </source>
</evidence>
<feature type="domain" description="NAD(P)-binding" evidence="2">
    <location>
        <begin position="104"/>
        <end position="301"/>
    </location>
</feature>
<keyword evidence="1" id="KW-0472">Membrane</keyword>
<evidence type="ECO:0000313" key="4">
    <source>
        <dbReference type="Proteomes" id="UP000095751"/>
    </source>
</evidence>
<proteinExistence type="predicted"/>
<name>A0A1E7F3G2_9STRA</name>
<sequence>MYYSDLPIEEQKKMTPHSSSSDKNSNNAIMRSRISLPWILSAIATVLLLSIPLLVLDCDYCFSSSKQQLVAAVTSTTSDDSTAAAAAASGIISKTGGEIVVITGATGRLGSKLYFELQRNEQVSEVRAIVRTRERARSILGCNRCDESEGIYLGDITDPNGLDSAMEDGKVTTLAIASGAGMSTPEEEQRAVEFDGVVYSVRSLVMNSNSNNKSLLKVVLCSSMGTTRPPSPSSFGNILHWKLNAEAFLSTAGIPSFIVKPCGLKDDLPTNYALYTGNFDTPSKYYTVTRDNVAHVMTEAVIMSTNTNRNDSDEQEQQHHQHYRFDLCSKPGNPTTDFKKLIEDSIWE</sequence>
<dbReference type="SUPFAM" id="SSF51735">
    <property type="entry name" value="NAD(P)-binding Rossmann-fold domains"/>
    <property type="match status" value="1"/>
</dbReference>
<dbReference type="AlphaFoldDB" id="A0A1E7F3G2"/>
<dbReference type="Pfam" id="PF13460">
    <property type="entry name" value="NAD_binding_10"/>
    <property type="match status" value="1"/>
</dbReference>